<name>B1MNC3_MYCA9</name>
<organism evidence="2 3">
    <name type="scientific">Mycobacteroides abscessus (strain ATCC 19977 / DSM 44196 / CCUG 20993 / CIP 104536 / JCM 13569 / NCTC 13031 / TMC 1543 / L948)</name>
    <name type="common">Mycobacterium abscessus</name>
    <dbReference type="NCBI Taxonomy" id="561007"/>
    <lineage>
        <taxon>Bacteria</taxon>
        <taxon>Bacillati</taxon>
        <taxon>Actinomycetota</taxon>
        <taxon>Actinomycetes</taxon>
        <taxon>Mycobacteriales</taxon>
        <taxon>Mycobacteriaceae</taxon>
        <taxon>Mycobacteroides</taxon>
        <taxon>Mycobacteroides abscessus</taxon>
    </lineage>
</organism>
<dbReference type="EMBL" id="CU458896">
    <property type="protein sequence ID" value="CAM61824.1"/>
    <property type="molecule type" value="Genomic_DNA"/>
</dbReference>
<evidence type="ECO:0000313" key="2">
    <source>
        <dbReference type="EMBL" id="CAM61824.1"/>
    </source>
</evidence>
<keyword evidence="1" id="KW-0812">Transmembrane</keyword>
<dbReference type="Proteomes" id="UP000007137">
    <property type="component" value="Chromosome"/>
</dbReference>
<keyword evidence="1" id="KW-1133">Transmembrane helix</keyword>
<keyword evidence="3" id="KW-1185">Reference proteome</keyword>
<gene>
    <name evidence="2" type="ordered locus">MAB_1739</name>
</gene>
<sequence length="65" mass="7732">MRDQIIAVMVVAVLALMIAWQTSDTREWRKENKALRREIARLSKHPSTYEPEPLPYMQRLYADDE</sequence>
<keyword evidence="1" id="KW-0472">Membrane</keyword>
<feature type="transmembrane region" description="Helical" evidence="1">
    <location>
        <begin position="6"/>
        <end position="23"/>
    </location>
</feature>
<accession>B1MNC3</accession>
<dbReference type="AlphaFoldDB" id="B1MNC3"/>
<protein>
    <submittedName>
        <fullName evidence="2">Uncharacterized protein</fullName>
    </submittedName>
</protein>
<evidence type="ECO:0000256" key="1">
    <source>
        <dbReference type="SAM" id="Phobius"/>
    </source>
</evidence>
<proteinExistence type="predicted"/>
<reference evidence="2 3" key="1">
    <citation type="journal article" date="2009" name="PLoS ONE">
        <title>Non mycobacterial virulence genes in the genome of the emerging pathogen Mycobacterium abscessus.</title>
        <authorList>
            <person name="Ripoll F."/>
            <person name="Pasek S."/>
            <person name="Schenowitz C."/>
            <person name="Dossat C."/>
            <person name="Barbe V."/>
            <person name="Rottman M."/>
            <person name="Macheras E."/>
            <person name="Heym B."/>
            <person name="Herrmann J.L."/>
            <person name="Daffe M."/>
            <person name="Brosch R."/>
            <person name="Risler J.L."/>
            <person name="Gaillard J.L."/>
        </authorList>
    </citation>
    <scope>NUCLEOTIDE SEQUENCE [LARGE SCALE GENOMIC DNA]</scope>
    <source>
        <strain evidence="3">ATCC 19977 / DSM 44196 / CCUG 20993 / CIP 104536 / JCM 13569 / NCTC 13031 / TMC 1543 / L948</strain>
    </source>
</reference>
<dbReference type="KEGG" id="mab:MAB_1739"/>
<evidence type="ECO:0000313" key="3">
    <source>
        <dbReference type="Proteomes" id="UP000007137"/>
    </source>
</evidence>